<dbReference type="FunFam" id="1.10.10.10:FF:000422">
    <property type="entry name" value="DNA-binding protein RFX7"/>
    <property type="match status" value="1"/>
</dbReference>
<dbReference type="VEuPathDB" id="VectorBase:LDEU000487"/>
<comment type="caution">
    <text evidence="4">The sequence shown here is derived from an EMBL/GenBank/DDBJ whole genome shotgun (WGS) entry which is preliminary data.</text>
</comment>
<gene>
    <name evidence="4" type="ORF">B4U80_01770</name>
</gene>
<dbReference type="Gene3D" id="1.10.10.10">
    <property type="entry name" value="Winged helix-like DNA-binding domain superfamily/Winged helix DNA-binding domain"/>
    <property type="match status" value="1"/>
</dbReference>
<dbReference type="AlphaFoldDB" id="A0A443SVK4"/>
<evidence type="ECO:0000256" key="1">
    <source>
        <dbReference type="ARBA" id="ARBA00023125"/>
    </source>
</evidence>
<feature type="domain" description="RFX-type winged-helix" evidence="3">
    <location>
        <begin position="1"/>
        <end position="77"/>
    </location>
</feature>
<dbReference type="PANTHER" id="PTHR12619">
    <property type="entry name" value="RFX TRANSCRIPTION FACTOR FAMILY"/>
    <property type="match status" value="1"/>
</dbReference>
<dbReference type="GO" id="GO:0000978">
    <property type="term" value="F:RNA polymerase II cis-regulatory region sequence-specific DNA binding"/>
    <property type="evidence" value="ECO:0007669"/>
    <property type="project" value="TreeGrafter"/>
</dbReference>
<dbReference type="EMBL" id="NCKV01000131">
    <property type="protein sequence ID" value="RWS31555.1"/>
    <property type="molecule type" value="Genomic_DNA"/>
</dbReference>
<evidence type="ECO:0000256" key="2">
    <source>
        <dbReference type="SAM" id="Phobius"/>
    </source>
</evidence>
<keyword evidence="5" id="KW-1185">Reference proteome</keyword>
<dbReference type="PANTHER" id="PTHR12619:SF32">
    <property type="entry name" value="RFX-TYPE WINGED-HELIX DOMAIN-CONTAINING PROTEIN"/>
    <property type="match status" value="1"/>
</dbReference>
<evidence type="ECO:0000313" key="4">
    <source>
        <dbReference type="EMBL" id="RWS31555.1"/>
    </source>
</evidence>
<dbReference type="OrthoDB" id="10056949at2759"/>
<accession>A0A443SVK4</accession>
<feature type="transmembrane region" description="Helical" evidence="2">
    <location>
        <begin position="235"/>
        <end position="257"/>
    </location>
</feature>
<keyword evidence="2" id="KW-0812">Transmembrane</keyword>
<dbReference type="SUPFAM" id="SSF46785">
    <property type="entry name" value="Winged helix' DNA-binding domain"/>
    <property type="match status" value="1"/>
</dbReference>
<sequence>MHRIETNYEFSEGVCLPRCLLYEHYLDFCQTKGHTPIGAAAFGKLVRKKFKAISTRRLGTRGKSKYHYYGLGIQKTSKYYIDSYCTRNIARQVKLNKQIDFTLISKSIHFLTNFRFKGIASKMKRNVRIKKSRCLTSTEISLRNAKQFMIKFPKATEIVVPFNMSHKKLDTFILMYKTHCTQLLDTILCSNFDDFSSFLNNFWSGIPSHLKCLFNFEFTAKLIECCDFIFYEVCLYFLFTFHLLAILSQTACICLFFRKPLCFPCNRCVCCVIVNESFLNALLRCKCHKSSLSALFSRKSIAKMRRNYNCDQHSI</sequence>
<keyword evidence="2" id="KW-0472">Membrane</keyword>
<protein>
    <submittedName>
        <fullName evidence="4">DNA-binding protein RFX6-like protein</fullName>
    </submittedName>
</protein>
<dbReference type="PROSITE" id="PS51526">
    <property type="entry name" value="RFX_DBD"/>
    <property type="match status" value="1"/>
</dbReference>
<name>A0A443SVK4_9ACAR</name>
<dbReference type="Pfam" id="PF02257">
    <property type="entry name" value="RFX_DNA_binding"/>
    <property type="match status" value="1"/>
</dbReference>
<evidence type="ECO:0000259" key="3">
    <source>
        <dbReference type="PROSITE" id="PS51526"/>
    </source>
</evidence>
<dbReference type="InterPro" id="IPR036388">
    <property type="entry name" value="WH-like_DNA-bd_sf"/>
</dbReference>
<organism evidence="4 5">
    <name type="scientific">Leptotrombidium deliense</name>
    <dbReference type="NCBI Taxonomy" id="299467"/>
    <lineage>
        <taxon>Eukaryota</taxon>
        <taxon>Metazoa</taxon>
        <taxon>Ecdysozoa</taxon>
        <taxon>Arthropoda</taxon>
        <taxon>Chelicerata</taxon>
        <taxon>Arachnida</taxon>
        <taxon>Acari</taxon>
        <taxon>Acariformes</taxon>
        <taxon>Trombidiformes</taxon>
        <taxon>Prostigmata</taxon>
        <taxon>Anystina</taxon>
        <taxon>Parasitengona</taxon>
        <taxon>Trombiculoidea</taxon>
        <taxon>Trombiculidae</taxon>
        <taxon>Leptotrombidium</taxon>
    </lineage>
</organism>
<dbReference type="STRING" id="299467.A0A443SVK4"/>
<proteinExistence type="predicted"/>
<dbReference type="Proteomes" id="UP000288716">
    <property type="component" value="Unassembled WGS sequence"/>
</dbReference>
<keyword evidence="2" id="KW-1133">Transmembrane helix</keyword>
<dbReference type="InterPro" id="IPR003150">
    <property type="entry name" value="DNA-bd_RFX"/>
</dbReference>
<dbReference type="InterPro" id="IPR039779">
    <property type="entry name" value="RFX-like"/>
</dbReference>
<reference evidence="4 5" key="1">
    <citation type="journal article" date="2018" name="Gigascience">
        <title>Genomes of trombidid mites reveal novel predicted allergens and laterally-transferred genes associated with secondary metabolism.</title>
        <authorList>
            <person name="Dong X."/>
            <person name="Chaisiri K."/>
            <person name="Xia D."/>
            <person name="Armstrong S.D."/>
            <person name="Fang Y."/>
            <person name="Donnelly M.J."/>
            <person name="Kadowaki T."/>
            <person name="McGarry J.W."/>
            <person name="Darby A.C."/>
            <person name="Makepeace B.L."/>
        </authorList>
    </citation>
    <scope>NUCLEOTIDE SEQUENCE [LARGE SCALE GENOMIC DNA]</scope>
    <source>
        <strain evidence="4">UoL-UT</strain>
    </source>
</reference>
<keyword evidence="1 4" id="KW-0238">DNA-binding</keyword>
<dbReference type="InterPro" id="IPR036390">
    <property type="entry name" value="WH_DNA-bd_sf"/>
</dbReference>
<dbReference type="Pfam" id="PF25340">
    <property type="entry name" value="BCD_RFX"/>
    <property type="match status" value="1"/>
</dbReference>
<dbReference type="GO" id="GO:0000981">
    <property type="term" value="F:DNA-binding transcription factor activity, RNA polymerase II-specific"/>
    <property type="evidence" value="ECO:0007669"/>
    <property type="project" value="TreeGrafter"/>
</dbReference>
<evidence type="ECO:0000313" key="5">
    <source>
        <dbReference type="Proteomes" id="UP000288716"/>
    </source>
</evidence>
<dbReference type="InterPro" id="IPR057321">
    <property type="entry name" value="RFX1-4/6/8-like_BCD"/>
</dbReference>